<reference evidence="2 3" key="1">
    <citation type="journal article" date="2017" name="Int. J. Syst. Evol. Microbiol.">
        <title>Rouxiella badensis sp. nov. and Rouxiella silvae sp. nov. isolated from peat bog soil in Germany and emendation of the genus description.</title>
        <authorList>
            <person name="Le Fleche-Mateos A."/>
            <person name="Kugler J.H."/>
            <person name="Hansen S.H."/>
            <person name="Syldatk C."/>
            <person name="Hausmann R."/>
            <person name="Lomprez F."/>
            <person name="Vandenbogaert M."/>
            <person name="Manuguerra J.C."/>
            <person name="Grimont P.A."/>
        </authorList>
    </citation>
    <scope>NUCLEOTIDE SEQUENCE [LARGE SCALE GENOMIC DNA]</scope>
    <source>
        <strain evidence="2 3">213</strain>
    </source>
</reference>
<protein>
    <submittedName>
        <fullName evidence="2">Uncharacterized protein</fullName>
    </submittedName>
</protein>
<dbReference type="RefSeq" id="WP_084984411.1">
    <property type="nucleotide sequence ID" value="NZ_CBCSCF010000003.1"/>
</dbReference>
<dbReference type="Proteomes" id="UP000192722">
    <property type="component" value="Unassembled WGS sequence"/>
</dbReference>
<evidence type="ECO:0000256" key="1">
    <source>
        <dbReference type="SAM" id="Coils"/>
    </source>
</evidence>
<comment type="caution">
    <text evidence="2">The sequence shown here is derived from an EMBL/GenBank/DDBJ whole genome shotgun (WGS) entry which is preliminary data.</text>
</comment>
<organism evidence="2 3">
    <name type="scientific">Rouxiella silvae</name>
    <dbReference type="NCBI Taxonomy" id="1646373"/>
    <lineage>
        <taxon>Bacteria</taxon>
        <taxon>Pseudomonadati</taxon>
        <taxon>Pseudomonadota</taxon>
        <taxon>Gammaproteobacteria</taxon>
        <taxon>Enterobacterales</taxon>
        <taxon>Yersiniaceae</taxon>
        <taxon>Rouxiella</taxon>
    </lineage>
</organism>
<gene>
    <name evidence="2" type="ORF">BS639_22840</name>
</gene>
<evidence type="ECO:0000313" key="3">
    <source>
        <dbReference type="Proteomes" id="UP000192722"/>
    </source>
</evidence>
<keyword evidence="1" id="KW-0175">Coiled coil</keyword>
<sequence>MKHDNYKSGLWHECDDQVLGDDGFVLLRATENLLEKDQHRANIQRIVACVNAFNGINTEQIAGKNLGEFLAGEVKLNKAEPQPDGGFGFTFSGFAIQLMAESFADQFRESGAINYLEMLFEHKDIGPLTITMQRTQGLTPVQKLSKAEAERDVLKADNDKLAASLSTLMEQLAITNEAVKRETKLANQYRDKCDKLVAENQFLKESYEDDIGAYSATIHVPNTSSAIAEFKAQGVEMGIAHLIKKFEGTGNIGVPVMALEWLAANMRAGVKG</sequence>
<keyword evidence="3" id="KW-1185">Reference proteome</keyword>
<dbReference type="EMBL" id="MRWD01000081">
    <property type="protein sequence ID" value="ORJ18921.1"/>
    <property type="molecule type" value="Genomic_DNA"/>
</dbReference>
<name>A0ABX3TUL6_9GAMM</name>
<proteinExistence type="predicted"/>
<feature type="coiled-coil region" evidence="1">
    <location>
        <begin position="144"/>
        <end position="206"/>
    </location>
</feature>
<evidence type="ECO:0000313" key="2">
    <source>
        <dbReference type="EMBL" id="ORJ18921.1"/>
    </source>
</evidence>
<accession>A0ABX3TUL6</accession>